<dbReference type="PIRSF" id="PIRSF010260">
    <property type="entry name" value="UCP010260"/>
    <property type="match status" value="1"/>
</dbReference>
<evidence type="ECO:0000313" key="3">
    <source>
        <dbReference type="Proteomes" id="UP000703038"/>
    </source>
</evidence>
<protein>
    <submittedName>
        <fullName evidence="2">Uncharacterized protein (UPF0548 family)</fullName>
    </submittedName>
</protein>
<feature type="domain" description="DUF1990" evidence="1">
    <location>
        <begin position="21"/>
        <end position="173"/>
    </location>
</feature>
<dbReference type="PANTHER" id="PTHR34202">
    <property type="entry name" value="UPF0548 PROTEIN"/>
    <property type="match status" value="1"/>
</dbReference>
<evidence type="ECO:0000313" key="2">
    <source>
        <dbReference type="EMBL" id="MBM7414936.1"/>
    </source>
</evidence>
<sequence length="177" mass="19082">MSSVPLLPSADPDSYVSTPLTYDEIGGTAHESMPAGYHHVDVEKHIGTGLEFFELAGRRIVEWDMHRGAGLRVRSSAASATVDAVVVLLLGPVRIPCRVVEVIEESHHRGFAYGTLPGHPESGEERFTVRHDPVTDAVTAHIRAFSRPGNRVVALGGPLNRATQRIATGRYIAALTA</sequence>
<evidence type="ECO:0000259" key="1">
    <source>
        <dbReference type="Pfam" id="PF09348"/>
    </source>
</evidence>
<dbReference type="EMBL" id="JAFBBK010000001">
    <property type="protein sequence ID" value="MBM7414936.1"/>
    <property type="molecule type" value="Genomic_DNA"/>
</dbReference>
<dbReference type="Proteomes" id="UP000703038">
    <property type="component" value="Unassembled WGS sequence"/>
</dbReference>
<dbReference type="PANTHER" id="PTHR34202:SF1">
    <property type="entry name" value="UPF0548 PROTEIN"/>
    <property type="match status" value="1"/>
</dbReference>
<keyword evidence="3" id="KW-1185">Reference proteome</keyword>
<accession>A0ABS2KT25</accession>
<reference evidence="2 3" key="1">
    <citation type="submission" date="2021-01" db="EMBL/GenBank/DDBJ databases">
        <title>Genomics of switchgrass bacterial isolates.</title>
        <authorList>
            <person name="Shade A."/>
        </authorList>
    </citation>
    <scope>NUCLEOTIDE SEQUENCE [LARGE SCALE GENOMIC DNA]</scope>
    <source>
        <strain evidence="2 3">PvP111</strain>
    </source>
</reference>
<gene>
    <name evidence="2" type="ORF">JOE42_001669</name>
</gene>
<dbReference type="RefSeq" id="WP_204867831.1">
    <property type="nucleotide sequence ID" value="NZ_JAFBBK010000001.1"/>
</dbReference>
<name>A0ABS2KT25_9NOCA</name>
<dbReference type="InterPro" id="IPR018960">
    <property type="entry name" value="DUF1990"/>
</dbReference>
<organism evidence="2 3">
    <name type="scientific">Rhodococcoides corynebacterioides</name>
    <dbReference type="NCBI Taxonomy" id="53972"/>
    <lineage>
        <taxon>Bacteria</taxon>
        <taxon>Bacillati</taxon>
        <taxon>Actinomycetota</taxon>
        <taxon>Actinomycetes</taxon>
        <taxon>Mycobacteriales</taxon>
        <taxon>Nocardiaceae</taxon>
        <taxon>Rhodococcoides</taxon>
    </lineage>
</organism>
<comment type="caution">
    <text evidence="2">The sequence shown here is derived from an EMBL/GenBank/DDBJ whole genome shotgun (WGS) entry which is preliminary data.</text>
</comment>
<dbReference type="InterPro" id="IPR014457">
    <property type="entry name" value="UCP010260"/>
</dbReference>
<dbReference type="Pfam" id="PF09348">
    <property type="entry name" value="DUF1990"/>
    <property type="match status" value="1"/>
</dbReference>
<proteinExistence type="predicted"/>